<evidence type="ECO:0000256" key="3">
    <source>
        <dbReference type="ARBA" id="ARBA00022795"/>
    </source>
</evidence>
<evidence type="ECO:0000256" key="2">
    <source>
        <dbReference type="ARBA" id="ARBA00022490"/>
    </source>
</evidence>
<comment type="subcellular location">
    <subcellularLocation>
        <location evidence="1">Cytoplasm</location>
        <location evidence="1">Cytosol</location>
    </subcellularLocation>
</comment>
<proteinExistence type="inferred from homology"/>
<dbReference type="InterPro" id="IPR008622">
    <property type="entry name" value="FliT"/>
</dbReference>
<dbReference type="Pfam" id="PF05400">
    <property type="entry name" value="FliT"/>
    <property type="match status" value="1"/>
</dbReference>
<keyword evidence="9" id="KW-1185">Reference proteome</keyword>
<evidence type="ECO:0000256" key="5">
    <source>
        <dbReference type="ARBA" id="ARBA00093765"/>
    </source>
</evidence>
<comment type="function">
    <text evidence="5">May act as an export chaperone for the filament capping protein FliD.</text>
</comment>
<evidence type="ECO:0000256" key="6">
    <source>
        <dbReference type="ARBA" id="ARBA00093785"/>
    </source>
</evidence>
<accession>A0A4Y8IRE1</accession>
<keyword evidence="2" id="KW-0963">Cytoplasm</keyword>
<evidence type="ECO:0000256" key="1">
    <source>
        <dbReference type="ARBA" id="ARBA00004514"/>
    </source>
</evidence>
<evidence type="ECO:0000313" key="8">
    <source>
        <dbReference type="EMBL" id="TFB24371.1"/>
    </source>
</evidence>
<dbReference type="AlphaFoldDB" id="A0A4Y8IRE1"/>
<protein>
    <recommendedName>
        <fullName evidence="7">Flagellar protein FliT</fullName>
    </recommendedName>
</protein>
<evidence type="ECO:0000256" key="7">
    <source>
        <dbReference type="ARBA" id="ARBA00093797"/>
    </source>
</evidence>
<keyword evidence="3" id="KW-1005">Bacterial flagellum biogenesis</keyword>
<comment type="caution">
    <text evidence="8">The sequence shown here is derived from an EMBL/GenBank/DDBJ whole genome shotgun (WGS) entry which is preliminary data.</text>
</comment>
<evidence type="ECO:0000313" key="9">
    <source>
        <dbReference type="Proteomes" id="UP000297975"/>
    </source>
</evidence>
<dbReference type="Proteomes" id="UP000297975">
    <property type="component" value="Unassembled WGS sequence"/>
</dbReference>
<gene>
    <name evidence="8" type="ORF">E3U55_02395</name>
</gene>
<keyword evidence="4" id="KW-0143">Chaperone</keyword>
<sequence length="116" mass="13828">MPALQDLYVLTTQMVDKFEEDQNENREEMVKTFNFFVNERQKLLKEISAPYSEKELEMGQELVRLDQQLKLLVDDYFTKFKVDMTKLSKKRHSNKKYVNPYANVYGTDGSFIDKKN</sequence>
<organism evidence="8 9">
    <name type="scientific">Filobacillus milosensis</name>
    <dbReference type="NCBI Taxonomy" id="94137"/>
    <lineage>
        <taxon>Bacteria</taxon>
        <taxon>Bacillati</taxon>
        <taxon>Bacillota</taxon>
        <taxon>Bacilli</taxon>
        <taxon>Bacillales</taxon>
        <taxon>Bacillaceae</taxon>
        <taxon>Filobacillus</taxon>
    </lineage>
</organism>
<dbReference type="OrthoDB" id="2353131at2"/>
<comment type="similarity">
    <text evidence="6">Belongs to the bacillales FliT family.</text>
</comment>
<reference evidence="8 9" key="1">
    <citation type="submission" date="2019-03" db="EMBL/GenBank/DDBJ databases">
        <authorList>
            <person name="He R.-H."/>
        </authorList>
    </citation>
    <scope>NUCLEOTIDE SEQUENCE [LARGE SCALE GENOMIC DNA]</scope>
    <source>
        <strain evidence="9">SH 714</strain>
    </source>
</reference>
<evidence type="ECO:0000256" key="4">
    <source>
        <dbReference type="ARBA" id="ARBA00023186"/>
    </source>
</evidence>
<dbReference type="RefSeq" id="WP_134338729.1">
    <property type="nucleotide sequence ID" value="NZ_SOPW01000002.1"/>
</dbReference>
<dbReference type="EMBL" id="SOPW01000002">
    <property type="protein sequence ID" value="TFB24371.1"/>
    <property type="molecule type" value="Genomic_DNA"/>
</dbReference>
<name>A0A4Y8IRE1_9BACI</name>